<evidence type="ECO:0000256" key="5">
    <source>
        <dbReference type="ARBA" id="ARBA00022833"/>
    </source>
</evidence>
<dbReference type="InterPro" id="IPR001405">
    <property type="entry name" value="UPF0758"/>
</dbReference>
<proteinExistence type="inferred from homology"/>
<dbReference type="Pfam" id="PF04002">
    <property type="entry name" value="RadC"/>
    <property type="match status" value="1"/>
</dbReference>
<reference evidence="9 10" key="1">
    <citation type="submission" date="2014-12" db="EMBL/GenBank/DDBJ databases">
        <title>Partial genome sequence of Streptococcus constellatus KCOM 1650 (= ChDC B144).</title>
        <authorList>
            <person name="Kook J.-K."/>
            <person name="Park S.-N."/>
            <person name="Lim Y.K."/>
            <person name="Jo E."/>
        </authorList>
    </citation>
    <scope>NUCLEOTIDE SEQUENCE [LARGE SCALE GENOMIC DNA]</scope>
    <source>
        <strain evidence="9 10">KCOM 1650</strain>
    </source>
</reference>
<dbReference type="NCBIfam" id="NF000642">
    <property type="entry name" value="PRK00024.1"/>
    <property type="match status" value="1"/>
</dbReference>
<dbReference type="SUPFAM" id="SSF47781">
    <property type="entry name" value="RuvA domain 2-like"/>
    <property type="match status" value="1"/>
</dbReference>
<evidence type="ECO:0000259" key="8">
    <source>
        <dbReference type="PROSITE" id="PS50249"/>
    </source>
</evidence>
<accession>A0A0C1K6A2</accession>
<dbReference type="CDD" id="cd08071">
    <property type="entry name" value="MPN_DUF2466"/>
    <property type="match status" value="1"/>
</dbReference>
<gene>
    <name evidence="9" type="ORF">RN79_02310</name>
</gene>
<dbReference type="GO" id="GO:0008237">
    <property type="term" value="F:metallopeptidase activity"/>
    <property type="evidence" value="ECO:0007669"/>
    <property type="project" value="UniProtKB-KW"/>
</dbReference>
<evidence type="ECO:0000313" key="9">
    <source>
        <dbReference type="EMBL" id="KIC78426.1"/>
    </source>
</evidence>
<keyword evidence="2" id="KW-0645">Protease</keyword>
<comment type="caution">
    <text evidence="9">The sequence shown here is derived from an EMBL/GenBank/DDBJ whole genome shotgun (WGS) entry which is preliminary data.</text>
</comment>
<name>A0A0C1K6A2_STRCV</name>
<dbReference type="PROSITE" id="PS01302">
    <property type="entry name" value="UPF0758"/>
    <property type="match status" value="1"/>
</dbReference>
<dbReference type="OrthoDB" id="9804482at2"/>
<comment type="similarity">
    <text evidence="1 7">Belongs to the UPF0758 family.</text>
</comment>
<evidence type="ECO:0000313" key="10">
    <source>
        <dbReference type="Proteomes" id="UP000031339"/>
    </source>
</evidence>
<organism evidence="9 10">
    <name type="scientific">Streptococcus constellatus</name>
    <dbReference type="NCBI Taxonomy" id="76860"/>
    <lineage>
        <taxon>Bacteria</taxon>
        <taxon>Bacillati</taxon>
        <taxon>Bacillota</taxon>
        <taxon>Bacilli</taxon>
        <taxon>Lactobacillales</taxon>
        <taxon>Streptococcaceae</taxon>
        <taxon>Streptococcus</taxon>
        <taxon>Streptococcus anginosus group</taxon>
    </lineage>
</organism>
<dbReference type="Pfam" id="PF20582">
    <property type="entry name" value="UPF0758_N"/>
    <property type="match status" value="1"/>
</dbReference>
<dbReference type="NCBIfam" id="TIGR00608">
    <property type="entry name" value="radc"/>
    <property type="match status" value="1"/>
</dbReference>
<protein>
    <recommendedName>
        <fullName evidence="8">MPN domain-containing protein</fullName>
    </recommendedName>
</protein>
<dbReference type="Proteomes" id="UP000031339">
    <property type="component" value="Unassembled WGS sequence"/>
</dbReference>
<feature type="domain" description="MPN" evidence="8">
    <location>
        <begin position="103"/>
        <end position="225"/>
    </location>
</feature>
<dbReference type="PROSITE" id="PS50249">
    <property type="entry name" value="MPN"/>
    <property type="match status" value="1"/>
</dbReference>
<dbReference type="EMBL" id="JWIY01000001">
    <property type="protein sequence ID" value="KIC78426.1"/>
    <property type="molecule type" value="Genomic_DNA"/>
</dbReference>
<dbReference type="STRING" id="862969.SCI_0733"/>
<keyword evidence="4" id="KW-0378">Hydrolase</keyword>
<evidence type="ECO:0000256" key="7">
    <source>
        <dbReference type="RuleBase" id="RU003797"/>
    </source>
</evidence>
<dbReference type="InterPro" id="IPR020891">
    <property type="entry name" value="UPF0758_CS"/>
</dbReference>
<dbReference type="InterPro" id="IPR010994">
    <property type="entry name" value="RuvA_2-like"/>
</dbReference>
<dbReference type="PANTHER" id="PTHR30471">
    <property type="entry name" value="DNA REPAIR PROTEIN RADC"/>
    <property type="match status" value="1"/>
</dbReference>
<dbReference type="InterPro" id="IPR025657">
    <property type="entry name" value="RadC_JAB"/>
</dbReference>
<evidence type="ECO:0000256" key="1">
    <source>
        <dbReference type="ARBA" id="ARBA00010243"/>
    </source>
</evidence>
<keyword evidence="5" id="KW-0862">Zinc</keyword>
<evidence type="ECO:0000256" key="3">
    <source>
        <dbReference type="ARBA" id="ARBA00022723"/>
    </source>
</evidence>
<evidence type="ECO:0000256" key="4">
    <source>
        <dbReference type="ARBA" id="ARBA00022801"/>
    </source>
</evidence>
<dbReference type="InterPro" id="IPR046778">
    <property type="entry name" value="UPF0758_N"/>
</dbReference>
<dbReference type="GO" id="GO:0046872">
    <property type="term" value="F:metal ion binding"/>
    <property type="evidence" value="ECO:0007669"/>
    <property type="project" value="UniProtKB-KW"/>
</dbReference>
<dbReference type="GO" id="GO:0006508">
    <property type="term" value="P:proteolysis"/>
    <property type="evidence" value="ECO:0007669"/>
    <property type="project" value="UniProtKB-KW"/>
</dbReference>
<dbReference type="PANTHER" id="PTHR30471:SF3">
    <property type="entry name" value="UPF0758 PROTEIN YEES-RELATED"/>
    <property type="match status" value="1"/>
</dbReference>
<dbReference type="AlphaFoldDB" id="A0A0C1K6A2"/>
<keyword evidence="6" id="KW-0482">Metalloprotease</keyword>
<keyword evidence="3" id="KW-0479">Metal-binding</keyword>
<dbReference type="InterPro" id="IPR037518">
    <property type="entry name" value="MPN"/>
</dbReference>
<dbReference type="RefSeq" id="WP_039676980.1">
    <property type="nucleotide sequence ID" value="NZ_JWIY01000001.1"/>
</dbReference>
<evidence type="ECO:0000256" key="2">
    <source>
        <dbReference type="ARBA" id="ARBA00022670"/>
    </source>
</evidence>
<evidence type="ECO:0000256" key="6">
    <source>
        <dbReference type="ARBA" id="ARBA00023049"/>
    </source>
</evidence>
<dbReference type="Gene3D" id="3.40.140.10">
    <property type="entry name" value="Cytidine Deaminase, domain 2"/>
    <property type="match status" value="1"/>
</dbReference>
<sequence>MYSISFQEDSLLPRERLVVEGAEQLSNQELLSILIRTGNKKETVFQVSQRILSTISSLNDLRNMTLQELQSISGIGRIKAIELQAMIELGQRINKAELIMQEQILSSQKLAKKMQQELGHKKQEHLVALYLDTQNKIIHQQTIFIGSVSRSIAEPREILHYAVRHMATSIILVHNHPSGAVLPSRNDDEVTKHVKEACELMGFILLDHLIVAEKDYYSYREETELI</sequence>
<dbReference type="eggNOG" id="COG2003">
    <property type="taxonomic scope" value="Bacteria"/>
</dbReference>